<protein>
    <submittedName>
        <fullName evidence="1">Uncharacterized protein</fullName>
    </submittedName>
</protein>
<sequence length="155" mass="18102">MMTSTTLNTQNPEVIKSYISLLLEQLTIDYKNTKEERKNIASLPFASDEEFTVLEEIELLTVDIRGYASQILVTGMVQNQQQAIERLQSMRVTDIPTIAQFYLEANDDYRQIKAYIRLLDYMRCPWQPSSMVSLLLEYVYFKDVMTNIGNQKLLR</sequence>
<dbReference type="AlphaFoldDB" id="A0A951QKG6"/>
<accession>A0A951QKG6</accession>
<name>A0A951QKG6_9CYAN</name>
<evidence type="ECO:0000313" key="1">
    <source>
        <dbReference type="EMBL" id="MBW4668004.1"/>
    </source>
</evidence>
<dbReference type="Proteomes" id="UP000729701">
    <property type="component" value="Unassembled WGS sequence"/>
</dbReference>
<reference evidence="1" key="2">
    <citation type="journal article" date="2022" name="Microbiol. Resour. Announc.">
        <title>Metagenome Sequencing to Explore Phylogenomics of Terrestrial Cyanobacteria.</title>
        <authorList>
            <person name="Ward R.D."/>
            <person name="Stajich J.E."/>
            <person name="Johansen J.R."/>
            <person name="Huntemann M."/>
            <person name="Clum A."/>
            <person name="Foster B."/>
            <person name="Foster B."/>
            <person name="Roux S."/>
            <person name="Palaniappan K."/>
            <person name="Varghese N."/>
            <person name="Mukherjee S."/>
            <person name="Reddy T.B.K."/>
            <person name="Daum C."/>
            <person name="Copeland A."/>
            <person name="Chen I.A."/>
            <person name="Ivanova N.N."/>
            <person name="Kyrpides N.C."/>
            <person name="Shapiro N."/>
            <person name="Eloe-Fadrosh E.A."/>
            <person name="Pietrasiak N."/>
        </authorList>
    </citation>
    <scope>NUCLEOTIDE SEQUENCE</scope>
    <source>
        <strain evidence="1">GSE-NOS-MK-12-04C</strain>
    </source>
</reference>
<proteinExistence type="predicted"/>
<reference evidence="1" key="1">
    <citation type="submission" date="2021-05" db="EMBL/GenBank/DDBJ databases">
        <authorList>
            <person name="Pietrasiak N."/>
            <person name="Ward R."/>
            <person name="Stajich J.E."/>
            <person name="Kurbessoian T."/>
        </authorList>
    </citation>
    <scope>NUCLEOTIDE SEQUENCE</scope>
    <source>
        <strain evidence="1">GSE-NOS-MK-12-04C</strain>
    </source>
</reference>
<dbReference type="EMBL" id="JAHHGZ010000010">
    <property type="protein sequence ID" value="MBW4668004.1"/>
    <property type="molecule type" value="Genomic_DNA"/>
</dbReference>
<comment type="caution">
    <text evidence="1">The sequence shown here is derived from an EMBL/GenBank/DDBJ whole genome shotgun (WGS) entry which is preliminary data.</text>
</comment>
<organism evidence="1 2">
    <name type="scientific">Cyanomargarita calcarea GSE-NOS-MK-12-04C</name>
    <dbReference type="NCBI Taxonomy" id="2839659"/>
    <lineage>
        <taxon>Bacteria</taxon>
        <taxon>Bacillati</taxon>
        <taxon>Cyanobacteriota</taxon>
        <taxon>Cyanophyceae</taxon>
        <taxon>Nostocales</taxon>
        <taxon>Cyanomargaritaceae</taxon>
        <taxon>Cyanomargarita</taxon>
    </lineage>
</organism>
<evidence type="ECO:0000313" key="2">
    <source>
        <dbReference type="Proteomes" id="UP000729701"/>
    </source>
</evidence>
<gene>
    <name evidence="1" type="ORF">KME60_11395</name>
</gene>